<accession>A0A0F7FHE9</accession>
<dbReference type="PROSITE" id="PS00775">
    <property type="entry name" value="GLYCOSYL_HYDROL_F3"/>
    <property type="match status" value="1"/>
</dbReference>
<dbReference type="InterPro" id="IPR013783">
    <property type="entry name" value="Ig-like_fold"/>
</dbReference>
<dbReference type="KEGG" id="thf:MA03_03765"/>
<dbReference type="GO" id="GO:0004553">
    <property type="term" value="F:hydrolase activity, hydrolyzing O-glycosyl compounds"/>
    <property type="evidence" value="ECO:0007669"/>
    <property type="project" value="InterPro"/>
</dbReference>
<dbReference type="InterPro" id="IPR050288">
    <property type="entry name" value="Cellulose_deg_GH3"/>
</dbReference>
<dbReference type="HOGENOM" id="CLU_004542_4_1_2"/>
<gene>
    <name evidence="5" type="ORF">MA03_03765</name>
</gene>
<dbReference type="InterPro" id="IPR017853">
    <property type="entry name" value="GH"/>
</dbReference>
<dbReference type="Gene3D" id="2.60.40.10">
    <property type="entry name" value="Immunoglobulins"/>
    <property type="match status" value="1"/>
</dbReference>
<feature type="domain" description="Fibronectin type III-like" evidence="4">
    <location>
        <begin position="612"/>
        <end position="681"/>
    </location>
</feature>
<keyword evidence="2 5" id="KW-0378">Hydrolase</keyword>
<dbReference type="InterPro" id="IPR026891">
    <property type="entry name" value="Fn3-like"/>
</dbReference>
<dbReference type="PANTHER" id="PTHR42715:SF10">
    <property type="entry name" value="BETA-GLUCOSIDASE"/>
    <property type="match status" value="1"/>
</dbReference>
<protein>
    <submittedName>
        <fullName evidence="5">Glycoside hydrolase</fullName>
    </submittedName>
</protein>
<dbReference type="SUPFAM" id="SSF51445">
    <property type="entry name" value="(Trans)glycosidases"/>
    <property type="match status" value="1"/>
</dbReference>
<dbReference type="Proteomes" id="UP000067434">
    <property type="component" value="Chromosome"/>
</dbReference>
<dbReference type="GeneID" id="25401318"/>
<dbReference type="InterPro" id="IPR036962">
    <property type="entry name" value="Glyco_hydro_3_N_sf"/>
</dbReference>
<evidence type="ECO:0000256" key="3">
    <source>
        <dbReference type="ARBA" id="ARBA00023277"/>
    </source>
</evidence>
<dbReference type="Gene3D" id="3.20.20.300">
    <property type="entry name" value="Glycoside hydrolase, family 3, N-terminal domain"/>
    <property type="match status" value="1"/>
</dbReference>
<dbReference type="Pfam" id="PF01915">
    <property type="entry name" value="Glyco_hydro_3_C"/>
    <property type="match status" value="1"/>
</dbReference>
<dbReference type="SMART" id="SM01217">
    <property type="entry name" value="Fn3_like"/>
    <property type="match status" value="1"/>
</dbReference>
<dbReference type="RefSeq" id="WP_052884000.1">
    <property type="nucleotide sequence ID" value="NZ_CP009961.1"/>
</dbReference>
<dbReference type="OrthoDB" id="30657at2157"/>
<evidence type="ECO:0000256" key="1">
    <source>
        <dbReference type="ARBA" id="ARBA00005336"/>
    </source>
</evidence>
<sequence length="702" mass="77018">MNVGIREFLNKLTLEEKAGVLVGVGGTHMFPGSRVPGAAGETHPVPRVGIPGFVLADGPAGVRIEGGCCTATAFPVAVMLASTWSPEIVEKVGRAIGEEALAYGVDVLLAPALNIHRNPLGGRLFEYFSEDPLLSGVMAAAYVRGVQSTGVGACVKHFVANEQETGRWGLDTVVSERALREIYLRAFEIAVKEGRPWAVMSAYNKLNGVHCSENEWLLTRVLREEWGFQGFVMTDWGAGEDVSRQLRAGNDMIMPGGEDKVKELLEAVRSGKLGMEVVDRSLERVLRVLADSPAFKGYKPSMKPDLEEHARIAYEAAAEGLVLLENNQALPLPADARIAFFGTGHVATVKGGQGSGHTHPPYVSTVLNAARERGLRIDEEVAKTYEEALKDEMPNIEQSFKDEPDKPTLSENFLSESIIEASAARSDAAVVVFSRVSGEGYDLTPEEFYLSSDERWLLEKVSNAFRSAGKKVIVVLNIGNPVEVASWRGLADAILLAWQPGQEAGRVIVDALTGRINPSGKLPVTFPRDYAHVPSWTFPGEPPDNPKRVVYEEGIYVGYRYYDTFGVEPAYPFGHGLSYTTFAYKDLDVTLTRGEVRIRFQVTNTGKLPGKEVAQVYVRAPKGRLDKPFQELKGFKKTRLLNPGESELVEVTVKLSHLASFDGSRWLLEKGTYEVRVGSSSRDIRLTGYFTIPSEERLTRLE</sequence>
<evidence type="ECO:0000259" key="4">
    <source>
        <dbReference type="SMART" id="SM01217"/>
    </source>
</evidence>
<dbReference type="PATRIC" id="fig|1550241.5.peg.801"/>
<dbReference type="SUPFAM" id="SSF52279">
    <property type="entry name" value="Beta-D-glucan exohydrolase, C-terminal domain"/>
    <property type="match status" value="1"/>
</dbReference>
<dbReference type="AlphaFoldDB" id="A0A0F7FHE9"/>
<evidence type="ECO:0000256" key="2">
    <source>
        <dbReference type="ARBA" id="ARBA00022801"/>
    </source>
</evidence>
<dbReference type="InterPro" id="IPR019800">
    <property type="entry name" value="Glyco_hydro_3_AS"/>
</dbReference>
<dbReference type="STRING" id="1550241.MA03_03765"/>
<reference evidence="5 6" key="1">
    <citation type="journal article" date="2015" name="Stand. Genomic Sci.">
        <title>Complete genome sequence of and proposal of Thermofilum uzonense sp. nov. a novel hyperthermophilic crenarchaeon and emended description of the genus Thermofilum.</title>
        <authorList>
            <person name="Toshchakov S.V."/>
            <person name="Korzhenkov A.A."/>
            <person name="Samarov N.I."/>
            <person name="Mazunin I.O."/>
            <person name="Mozhey O.I."/>
            <person name="Shmyr I.S."/>
            <person name="Derbikova K.S."/>
            <person name="Taranov E.A."/>
            <person name="Dominova I.N."/>
            <person name="Bonch-Osmolovskaya E.A."/>
            <person name="Patrushev M.V."/>
            <person name="Podosokorskaya O.A."/>
            <person name="Kublanov I.V."/>
        </authorList>
    </citation>
    <scope>NUCLEOTIDE SEQUENCE [LARGE SCALE GENOMIC DNA]</scope>
    <source>
        <strain evidence="5 6">1807-2</strain>
    </source>
</reference>
<keyword evidence="6" id="KW-1185">Reference proteome</keyword>
<dbReference type="InterPro" id="IPR001764">
    <property type="entry name" value="Glyco_hydro_3_N"/>
</dbReference>
<organism evidence="5 6">
    <name type="scientific">Infirmifilum uzonense</name>
    <dbReference type="NCBI Taxonomy" id="1550241"/>
    <lineage>
        <taxon>Archaea</taxon>
        <taxon>Thermoproteota</taxon>
        <taxon>Thermoprotei</taxon>
        <taxon>Thermofilales</taxon>
        <taxon>Thermofilaceae</taxon>
        <taxon>Infirmifilum</taxon>
    </lineage>
</organism>
<keyword evidence="3" id="KW-0119">Carbohydrate metabolism</keyword>
<evidence type="ECO:0000313" key="5">
    <source>
        <dbReference type="EMBL" id="AKG38579.1"/>
    </source>
</evidence>
<name>A0A0F7FHE9_9CREN</name>
<dbReference type="Gene3D" id="3.40.50.1700">
    <property type="entry name" value="Glycoside hydrolase family 3 C-terminal domain"/>
    <property type="match status" value="1"/>
</dbReference>
<dbReference type="EMBL" id="CP009961">
    <property type="protein sequence ID" value="AKG38579.1"/>
    <property type="molecule type" value="Genomic_DNA"/>
</dbReference>
<dbReference type="Pfam" id="PF14310">
    <property type="entry name" value="Fn3-like"/>
    <property type="match status" value="1"/>
</dbReference>
<dbReference type="GO" id="GO:0005975">
    <property type="term" value="P:carbohydrate metabolic process"/>
    <property type="evidence" value="ECO:0007669"/>
    <property type="project" value="InterPro"/>
</dbReference>
<dbReference type="Pfam" id="PF00933">
    <property type="entry name" value="Glyco_hydro_3"/>
    <property type="match status" value="1"/>
</dbReference>
<dbReference type="InterPro" id="IPR036881">
    <property type="entry name" value="Glyco_hydro_3_C_sf"/>
</dbReference>
<dbReference type="PRINTS" id="PR00133">
    <property type="entry name" value="GLHYDRLASE3"/>
</dbReference>
<proteinExistence type="inferred from homology"/>
<evidence type="ECO:0000313" key="6">
    <source>
        <dbReference type="Proteomes" id="UP000067434"/>
    </source>
</evidence>
<comment type="similarity">
    <text evidence="1">Belongs to the glycosyl hydrolase 3 family.</text>
</comment>
<dbReference type="PANTHER" id="PTHR42715">
    <property type="entry name" value="BETA-GLUCOSIDASE"/>
    <property type="match status" value="1"/>
</dbReference>
<dbReference type="InterPro" id="IPR002772">
    <property type="entry name" value="Glyco_hydro_3_C"/>
</dbReference>